<accession>A0AAJ8BTL4</accession>
<evidence type="ECO:0000313" key="1">
    <source>
        <dbReference type="RefSeq" id="XP_059603044.1"/>
    </source>
</evidence>
<dbReference type="VEuPathDB" id="FungiDB:An01g00920"/>
<reference evidence="1" key="2">
    <citation type="submission" date="2025-08" db="UniProtKB">
        <authorList>
            <consortium name="RefSeq"/>
        </authorList>
    </citation>
    <scope>IDENTIFICATION</scope>
</reference>
<reference evidence="1" key="1">
    <citation type="submission" date="2025-02" db="EMBL/GenBank/DDBJ databases">
        <authorList>
            <consortium name="NCBI Genome Project"/>
        </authorList>
    </citation>
    <scope>NUCLEOTIDE SEQUENCE</scope>
</reference>
<protein>
    <submittedName>
        <fullName evidence="1">Uncharacterized protein</fullName>
    </submittedName>
</protein>
<sequence>MSAGITAIVTLHSDRLKRHSESEKLVAEYRDPLLLASMELQSRLYNILEQDFLCYYENKARRDLVDVYTAFLIGQFFSWTYILRRQVQFLRFSSNKSNQKLSRAIEAIQKSFSTDMYGKDDSDFMLWRGEQLAIGEIMTVSDDGELFCLQYSQFIQKFKSADAPFKDYFNPITEGITALVNRRSTHHPSQHLPAGRLRRVQHFILDLIDVLDPHYLGKASARSQRVYSAPCCDCSECRREAGSYGTDSGTS</sequence>
<dbReference type="RefSeq" id="XP_059603044.1">
    <property type="nucleotide sequence ID" value="XM_059750121.1"/>
</dbReference>
<organism evidence="1">
    <name type="scientific">Aspergillus niger</name>
    <dbReference type="NCBI Taxonomy" id="5061"/>
    <lineage>
        <taxon>Eukaryota</taxon>
        <taxon>Fungi</taxon>
        <taxon>Dikarya</taxon>
        <taxon>Ascomycota</taxon>
        <taxon>Pezizomycotina</taxon>
        <taxon>Eurotiomycetes</taxon>
        <taxon>Eurotiomycetidae</taxon>
        <taxon>Eurotiales</taxon>
        <taxon>Aspergillaceae</taxon>
        <taxon>Aspergillus</taxon>
        <taxon>Aspergillus subgen. Circumdati</taxon>
    </lineage>
</organism>
<dbReference type="KEGG" id="ang:An01g00920"/>
<dbReference type="GeneID" id="84589828"/>
<proteinExistence type="predicted"/>
<name>A0AAJ8BTL4_ASPNG</name>
<dbReference type="AlphaFoldDB" id="A0AAJ8BTL4"/>
<gene>
    <name evidence="1" type="ORF">An01g00920</name>
</gene>